<dbReference type="SUPFAM" id="SSF52540">
    <property type="entry name" value="P-loop containing nucleoside triphosphate hydrolases"/>
    <property type="match status" value="2"/>
</dbReference>
<dbReference type="InterPro" id="IPR022707">
    <property type="entry name" value="Mot1_central_dom"/>
</dbReference>
<dbReference type="Pfam" id="PF12054">
    <property type="entry name" value="DUF3535"/>
    <property type="match status" value="1"/>
</dbReference>
<evidence type="ECO:0000256" key="5">
    <source>
        <dbReference type="ARBA" id="ARBA00022801"/>
    </source>
</evidence>
<keyword evidence="5" id="KW-0378">Hydrolase</keyword>
<keyword evidence="16" id="KW-1185">Reference proteome</keyword>
<evidence type="ECO:0000256" key="1">
    <source>
        <dbReference type="ARBA" id="ARBA00004123"/>
    </source>
</evidence>
<dbReference type="FunFam" id="3.40.50.10810:FF:000009">
    <property type="entry name" value="B-TFIID TATA-box-binding protein-associated factor 1"/>
    <property type="match status" value="1"/>
</dbReference>
<protein>
    <recommendedName>
        <fullName evidence="10">TATA-binding protein-associated factor mot1</fullName>
    </recommendedName>
    <alternativeName>
        <fullName evidence="11">Modifier of transcription 1</fullName>
    </alternativeName>
</protein>
<dbReference type="InterPro" id="IPR016024">
    <property type="entry name" value="ARM-type_fold"/>
</dbReference>
<dbReference type="InterPro" id="IPR044972">
    <property type="entry name" value="Mot1"/>
</dbReference>
<comment type="subcellular location">
    <subcellularLocation>
        <location evidence="1">Nucleus</location>
    </subcellularLocation>
</comment>
<feature type="domain" description="Helicase C-terminal" evidence="14">
    <location>
        <begin position="1705"/>
        <end position="1864"/>
    </location>
</feature>
<feature type="domain" description="Helicase ATP-binding" evidence="13">
    <location>
        <begin position="1353"/>
        <end position="1526"/>
    </location>
</feature>
<dbReference type="InterPro" id="IPR001650">
    <property type="entry name" value="Helicase_C-like"/>
</dbReference>
<feature type="compositionally biased region" description="Basic and acidic residues" evidence="12">
    <location>
        <begin position="186"/>
        <end position="196"/>
    </location>
</feature>
<feature type="compositionally biased region" description="Polar residues" evidence="12">
    <location>
        <begin position="312"/>
        <end position="330"/>
    </location>
</feature>
<dbReference type="GO" id="GO:0016887">
    <property type="term" value="F:ATP hydrolysis activity"/>
    <property type="evidence" value="ECO:0007669"/>
    <property type="project" value="InterPro"/>
</dbReference>
<dbReference type="Pfam" id="PF00271">
    <property type="entry name" value="Helicase_C"/>
    <property type="match status" value="1"/>
</dbReference>
<keyword evidence="6" id="KW-0347">Helicase</keyword>
<evidence type="ECO:0000256" key="9">
    <source>
        <dbReference type="ARBA" id="ARBA00023242"/>
    </source>
</evidence>
<evidence type="ECO:0000256" key="11">
    <source>
        <dbReference type="ARBA" id="ARBA00081329"/>
    </source>
</evidence>
<dbReference type="InterPro" id="IPR014001">
    <property type="entry name" value="Helicase_ATP-bd"/>
</dbReference>
<dbReference type="EMBL" id="MU150424">
    <property type="protein sequence ID" value="KAF9456457.1"/>
    <property type="molecule type" value="Genomic_DNA"/>
</dbReference>
<keyword evidence="7" id="KW-0067">ATP-binding</keyword>
<dbReference type="CDD" id="cd17999">
    <property type="entry name" value="DEXHc_Mot1"/>
    <property type="match status" value="1"/>
</dbReference>
<keyword evidence="3" id="KW-0677">Repeat</keyword>
<dbReference type="InterPro" id="IPR044078">
    <property type="entry name" value="Mot1_ATP-bd"/>
</dbReference>
<dbReference type="InterPro" id="IPR011989">
    <property type="entry name" value="ARM-like"/>
</dbReference>
<gene>
    <name evidence="15" type="ORF">BDZ94DRAFT_1292852</name>
</gene>
<dbReference type="GO" id="GO:0004386">
    <property type="term" value="F:helicase activity"/>
    <property type="evidence" value="ECO:0007669"/>
    <property type="project" value="UniProtKB-KW"/>
</dbReference>
<comment type="similarity">
    <text evidence="2">Belongs to the SNF2/RAD54 helicase family.</text>
</comment>
<dbReference type="PROSITE" id="PS51192">
    <property type="entry name" value="HELICASE_ATP_BIND_1"/>
    <property type="match status" value="1"/>
</dbReference>
<organism evidence="15 16">
    <name type="scientific">Collybia nuda</name>
    <dbReference type="NCBI Taxonomy" id="64659"/>
    <lineage>
        <taxon>Eukaryota</taxon>
        <taxon>Fungi</taxon>
        <taxon>Dikarya</taxon>
        <taxon>Basidiomycota</taxon>
        <taxon>Agaricomycotina</taxon>
        <taxon>Agaricomycetes</taxon>
        <taxon>Agaricomycetidae</taxon>
        <taxon>Agaricales</taxon>
        <taxon>Tricholomatineae</taxon>
        <taxon>Clitocybaceae</taxon>
        <taxon>Collybia</taxon>
    </lineage>
</organism>
<evidence type="ECO:0000256" key="2">
    <source>
        <dbReference type="ARBA" id="ARBA00007025"/>
    </source>
</evidence>
<evidence type="ECO:0000259" key="14">
    <source>
        <dbReference type="PROSITE" id="PS51194"/>
    </source>
</evidence>
<dbReference type="Pfam" id="PF00176">
    <property type="entry name" value="SNF2-rel_dom"/>
    <property type="match status" value="1"/>
</dbReference>
<evidence type="ECO:0000256" key="4">
    <source>
        <dbReference type="ARBA" id="ARBA00022741"/>
    </source>
</evidence>
<feature type="compositionally biased region" description="Polar residues" evidence="12">
    <location>
        <begin position="232"/>
        <end position="249"/>
    </location>
</feature>
<keyword evidence="4" id="KW-0547">Nucleotide-binding</keyword>
<comment type="caution">
    <text evidence="15">The sequence shown here is derived from an EMBL/GenBank/DDBJ whole genome shotgun (WGS) entry which is preliminary data.</text>
</comment>
<dbReference type="InterPro" id="IPR038718">
    <property type="entry name" value="SNF2-like_sf"/>
</dbReference>
<dbReference type="CDD" id="cd18793">
    <property type="entry name" value="SF2_C_SNF"/>
    <property type="match status" value="1"/>
</dbReference>
<evidence type="ECO:0000313" key="15">
    <source>
        <dbReference type="EMBL" id="KAF9456457.1"/>
    </source>
</evidence>
<dbReference type="GO" id="GO:0017025">
    <property type="term" value="F:TBP-class protein binding"/>
    <property type="evidence" value="ECO:0007669"/>
    <property type="project" value="InterPro"/>
</dbReference>
<dbReference type="Gene3D" id="1.25.10.10">
    <property type="entry name" value="Leucine-rich Repeat Variant"/>
    <property type="match status" value="2"/>
</dbReference>
<dbReference type="FunFam" id="3.40.50.300:FF:000428">
    <property type="entry name" value="TATA-binding protein-associated factor 172"/>
    <property type="match status" value="1"/>
</dbReference>
<evidence type="ECO:0000256" key="10">
    <source>
        <dbReference type="ARBA" id="ARBA00073046"/>
    </source>
</evidence>
<evidence type="ECO:0000256" key="6">
    <source>
        <dbReference type="ARBA" id="ARBA00022806"/>
    </source>
</evidence>
<evidence type="ECO:0000256" key="7">
    <source>
        <dbReference type="ARBA" id="ARBA00022840"/>
    </source>
</evidence>
<dbReference type="InterPro" id="IPR000330">
    <property type="entry name" value="SNF2_N"/>
</dbReference>
<proteinExistence type="inferred from homology"/>
<dbReference type="InterPro" id="IPR027417">
    <property type="entry name" value="P-loop_NTPase"/>
</dbReference>
<name>A0A9P6C8W7_9AGAR</name>
<keyword evidence="9" id="KW-0539">Nucleus</keyword>
<dbReference type="Proteomes" id="UP000807353">
    <property type="component" value="Unassembled WGS sequence"/>
</dbReference>
<dbReference type="GO" id="GO:0005634">
    <property type="term" value="C:nucleus"/>
    <property type="evidence" value="ECO:0007669"/>
    <property type="project" value="UniProtKB-SubCell"/>
</dbReference>
<dbReference type="PANTHER" id="PTHR36498">
    <property type="entry name" value="TATA-BINDING PROTEIN-ASSOCIATED FACTOR 172"/>
    <property type="match status" value="1"/>
</dbReference>
<evidence type="ECO:0000256" key="12">
    <source>
        <dbReference type="SAM" id="MobiDB-lite"/>
    </source>
</evidence>
<keyword evidence="8" id="KW-0238">DNA-binding</keyword>
<evidence type="ECO:0000256" key="8">
    <source>
        <dbReference type="ARBA" id="ARBA00023125"/>
    </source>
</evidence>
<feature type="region of interest" description="Disordered" evidence="12">
    <location>
        <begin position="267"/>
        <end position="331"/>
    </location>
</feature>
<evidence type="ECO:0000313" key="16">
    <source>
        <dbReference type="Proteomes" id="UP000807353"/>
    </source>
</evidence>
<dbReference type="SMART" id="SM00490">
    <property type="entry name" value="HELICc"/>
    <property type="match status" value="1"/>
</dbReference>
<reference evidence="15" key="1">
    <citation type="submission" date="2020-11" db="EMBL/GenBank/DDBJ databases">
        <authorList>
            <consortium name="DOE Joint Genome Institute"/>
            <person name="Ahrendt S."/>
            <person name="Riley R."/>
            <person name="Andreopoulos W."/>
            <person name="Labutti K."/>
            <person name="Pangilinan J."/>
            <person name="Ruiz-Duenas F.J."/>
            <person name="Barrasa J.M."/>
            <person name="Sanchez-Garcia M."/>
            <person name="Camarero S."/>
            <person name="Miyauchi S."/>
            <person name="Serrano A."/>
            <person name="Linde D."/>
            <person name="Babiker R."/>
            <person name="Drula E."/>
            <person name="Ayuso-Fernandez I."/>
            <person name="Pacheco R."/>
            <person name="Padilla G."/>
            <person name="Ferreira P."/>
            <person name="Barriuso J."/>
            <person name="Kellner H."/>
            <person name="Castanera R."/>
            <person name="Alfaro M."/>
            <person name="Ramirez L."/>
            <person name="Pisabarro A.G."/>
            <person name="Kuo A."/>
            <person name="Tritt A."/>
            <person name="Lipzen A."/>
            <person name="He G."/>
            <person name="Yan M."/>
            <person name="Ng V."/>
            <person name="Cullen D."/>
            <person name="Martin F."/>
            <person name="Rosso M.-N."/>
            <person name="Henrissat B."/>
            <person name="Hibbett D."/>
            <person name="Martinez A.T."/>
            <person name="Grigoriev I.V."/>
        </authorList>
    </citation>
    <scope>NUCLEOTIDE SEQUENCE</scope>
    <source>
        <strain evidence="15">CBS 247.69</strain>
    </source>
</reference>
<evidence type="ECO:0000256" key="3">
    <source>
        <dbReference type="ARBA" id="ARBA00022737"/>
    </source>
</evidence>
<dbReference type="Gene3D" id="3.40.50.10810">
    <property type="entry name" value="Tandem AAA-ATPase domain"/>
    <property type="match status" value="1"/>
</dbReference>
<evidence type="ECO:0000259" key="13">
    <source>
        <dbReference type="PROSITE" id="PS51192"/>
    </source>
</evidence>
<dbReference type="PANTHER" id="PTHR36498:SF1">
    <property type="entry name" value="TATA-BINDING PROTEIN-ASSOCIATED FACTOR 172"/>
    <property type="match status" value="1"/>
</dbReference>
<dbReference type="OrthoDB" id="10252227at2759"/>
<dbReference type="SUPFAM" id="SSF48371">
    <property type="entry name" value="ARM repeat"/>
    <property type="match status" value="1"/>
</dbReference>
<dbReference type="Gene3D" id="3.40.50.300">
    <property type="entry name" value="P-loop containing nucleotide triphosphate hydrolases"/>
    <property type="match status" value="1"/>
</dbReference>
<dbReference type="PROSITE" id="PS51194">
    <property type="entry name" value="HELICASE_CTER"/>
    <property type="match status" value="1"/>
</dbReference>
<dbReference type="GO" id="GO:0005524">
    <property type="term" value="F:ATP binding"/>
    <property type="evidence" value="ECO:0007669"/>
    <property type="project" value="UniProtKB-KW"/>
</dbReference>
<feature type="region of interest" description="Disordered" evidence="12">
    <location>
        <begin position="186"/>
        <end position="255"/>
    </location>
</feature>
<dbReference type="InterPro" id="IPR049730">
    <property type="entry name" value="SNF2/RAD54-like_C"/>
</dbReference>
<dbReference type="GO" id="GO:0003677">
    <property type="term" value="F:DNA binding"/>
    <property type="evidence" value="ECO:0007669"/>
    <property type="project" value="UniProtKB-KW"/>
</dbReference>
<dbReference type="SMART" id="SM00487">
    <property type="entry name" value="DEXDc"/>
    <property type="match status" value="1"/>
</dbReference>
<sequence length="1932" mass="213313">MTSRLDRLLLLLDTGSSTSVRNTAAKQLAQLAAKSVIGDVVINEEDIKLSRQHVSLGDPSAWAELMAVVARIIPFLHSKSFDTRTAASTALSHIFSLVPLWKPYDADFTPSFGISSLPPPPFPNFSVQGLVLQGNLLLASSGKEFIKPAGILSSSAEVKKARKEAMGRLGLEFLDNVADEIDLEKELADETGTKDIEMEESVVDQKAERSSPVPPCSSSAGPLMKEGGSHPPTRSVTPNAPSPTTSNAPSVPDVDLVAMSARERNRLKRKRKLGNSAFVAAPPPQSSGAKYSATPVGTSNKARLVSADDNAPSGSRISSPVPNANGTSPQKVVIDPSKGGAVSPKAAQQSKALDVKHGLWVWDGVVKVLEVDLFSAAWEVRHGAAMALRELLKMQGKFGGMRDGASWEENAHAHERWCNDLAANLLCVFVLDRFGDFVTDQVIAPVRETVSQTLAALLIHMPRRSLTHVHSILLQMIKQDFSISENHDLFKNAGGKNHLWEVRHAGLLGIKYEVAVRGDLFDQDPFKQDDSKNNGKVILRGVVDAAVLGLGDHDDDVRSVAASCLLPVASHLVEQLPESLNQVLLVLWRCLCDMKDDLSSSVGAVMDLLGKLVTYDKVIVILADDTLSRLPLSTLAPTLFPFFRHTIANVRLAVVNTLSSFMAVPSLPRDWIAAPFLRLLFQNMIVEERSDIRDASLSAWHTALSIMTDVPGRVESVISQQLILEWYAIVMTPLGVAIDPSTFYHQFLVTDGAGLPERHNVDKNMLAQDPSLITSEVTLKARITVATALAYLISFWPVQQTEEIFQPILVHYIDSTSMLQKFLTAVISEEWARTREAALDSQSLPLVEFSLLAKTLSTKTLSWLQGKPPPAYHEMAFTLSRIHTDCIALLQSFSVDCKLPLSSIPFLGTEIDITGSKVGCFTIDTAQAAVGVMYTRLRDSLGRTKKKELTIIGEKRSKVVASIERYIEVKALHDIRVSAAFAAAFVAFKSTPDKVSPVVKGIMNGIKNEENFDLQTRSAVAVAAFIEFCTNHNITQPPDKIVKNLCTFLCQDVEQTPTFAYTRKFTDGILSFQGVALTSRQSAKEKEKFESAKPEARLSRRGAGLAFDQLSSKFGAQLLNVIPNMWQSMAGGLLSVFQSDASIHSDSLIEKQFGQDVIDSLSVLEAIVPTFHEELWPKLVETFPMLDLALRSRFAIIRQSAARCFATLCDVMTSEAMRYVIENLVPLLGDPLVLNNRQGSMELIYHIVQRLDIKALPYVIFMVVPVLGRMSDSDDDIRSTATNTFASLVKMVPLEAGLPDPPGFPDELLKRRETERQFLTQLLDGSKVEQYTIPVPIKAELRKYQQDGVNWLAFLAKYQLHGILCDDMGLGKTLQSICILASKHWERSERHKEIQSPDSIHLPSLIICPPTLTGHWYYEILKYGENLRPVLYTGNARERSKLLPKLKTFDVVVTSYEVVRNDILNLESINWLYCVLDEGHVIKNAKTKLTKAVKCIRAQHRLILSGTPIQNNVLELWSLFDFLMPGFLGTELSFNERFGKPILSNRDGKAKNGEAAALALEALHKQVLPFLLRRLKEDVLHDLPPKIIQDYYCELSDLQKHLYDDFSKSKARLSAEDAIQAKGSNNGGNGQQHVFQTLQYLRKLCNHPALVLNKDKDVIMAALAKVGNQYNGLKDIQHAPKLLALRQLLTDCGIGGGTSGITDANKSELIDTVSDTGGAFSQHRVLIFCQMKQMLDIIETDLFKQHMPSVTYMRLDGETDSSKRHAIVQTFNSDPSIDCLLLTTHVGGLGLTLTGADTVIFVEHDWNPMKDLQAMDRAHRIGQKKVVNVYRLITKGTLEEKIMGLQRFKLNIANSVVTQQNSGLESMDTDLVLDLFRHTGEEEDAAAAARKKARETSGLLSQKNVLQGLEDLPAEHEYEGLDLSSFMSSLGR</sequence>
<accession>A0A9P6C8W7</accession>